<name>A0A8T0WD98_PANVG</name>
<gene>
    <name evidence="3" type="ORF">PVAP13_2KG299500</name>
</gene>
<dbReference type="PANTHER" id="PTHR31966">
    <property type="entry name" value="OS01G0783500 PROTEIN"/>
    <property type="match status" value="1"/>
</dbReference>
<dbReference type="Proteomes" id="UP000823388">
    <property type="component" value="Chromosome 2K"/>
</dbReference>
<dbReference type="PANTHER" id="PTHR31966:SF3">
    <property type="entry name" value="OS05G0501700 PROTEIN"/>
    <property type="match status" value="1"/>
</dbReference>
<dbReference type="InterPro" id="IPR006016">
    <property type="entry name" value="UspA"/>
</dbReference>
<dbReference type="InterPro" id="IPR014729">
    <property type="entry name" value="Rossmann-like_a/b/a_fold"/>
</dbReference>
<dbReference type="EMBL" id="CM029039">
    <property type="protein sequence ID" value="KAG2643324.1"/>
    <property type="molecule type" value="Genomic_DNA"/>
</dbReference>
<evidence type="ECO:0000256" key="1">
    <source>
        <dbReference type="SAM" id="MobiDB-lite"/>
    </source>
</evidence>
<dbReference type="Pfam" id="PF00582">
    <property type="entry name" value="Usp"/>
    <property type="match status" value="1"/>
</dbReference>
<sequence>MQLGLRRMTQCAAMSVTAEAYGLRRRIETYTSSRIKMVGGAPWGGSHPRHNTGQREQRLSARACGSPRWAGGVETSCGGGRGWRPRRCWDPGDRCANRGRASGGDPSWPRPPPRSPLRSAASASPSTPPTSPPLPSSGLSRTTSAGGCRRAAARPPHLRALRSPFMIHIKDHDVKECLCLEAERLGLVALIMGSHGFGTSRRLGKGRLGSVSDYCVHHCVCLVVVVRYPDDAVGAGGGNAFGDELRPLPEN</sequence>
<organism evidence="3 4">
    <name type="scientific">Panicum virgatum</name>
    <name type="common">Blackwell switchgrass</name>
    <dbReference type="NCBI Taxonomy" id="38727"/>
    <lineage>
        <taxon>Eukaryota</taxon>
        <taxon>Viridiplantae</taxon>
        <taxon>Streptophyta</taxon>
        <taxon>Embryophyta</taxon>
        <taxon>Tracheophyta</taxon>
        <taxon>Spermatophyta</taxon>
        <taxon>Magnoliopsida</taxon>
        <taxon>Liliopsida</taxon>
        <taxon>Poales</taxon>
        <taxon>Poaceae</taxon>
        <taxon>PACMAD clade</taxon>
        <taxon>Panicoideae</taxon>
        <taxon>Panicodae</taxon>
        <taxon>Paniceae</taxon>
        <taxon>Panicinae</taxon>
        <taxon>Panicum</taxon>
        <taxon>Panicum sect. Hiantes</taxon>
    </lineage>
</organism>
<feature type="domain" description="UspA" evidence="2">
    <location>
        <begin position="164"/>
        <end position="227"/>
    </location>
</feature>
<evidence type="ECO:0000259" key="2">
    <source>
        <dbReference type="Pfam" id="PF00582"/>
    </source>
</evidence>
<accession>A0A8T0WD98</accession>
<keyword evidence="4" id="KW-1185">Reference proteome</keyword>
<feature type="compositionally biased region" description="Low complexity" evidence="1">
    <location>
        <begin position="116"/>
        <end position="125"/>
    </location>
</feature>
<comment type="caution">
    <text evidence="3">The sequence shown here is derived from an EMBL/GenBank/DDBJ whole genome shotgun (WGS) entry which is preliminary data.</text>
</comment>
<dbReference type="SUPFAM" id="SSF52402">
    <property type="entry name" value="Adenine nucleotide alpha hydrolases-like"/>
    <property type="match status" value="1"/>
</dbReference>
<feature type="region of interest" description="Disordered" evidence="1">
    <location>
        <begin position="96"/>
        <end position="153"/>
    </location>
</feature>
<feature type="compositionally biased region" description="Pro residues" evidence="1">
    <location>
        <begin position="126"/>
        <end position="135"/>
    </location>
</feature>
<protein>
    <recommendedName>
        <fullName evidence="2">UspA domain-containing protein</fullName>
    </recommendedName>
</protein>
<feature type="compositionally biased region" description="Low complexity" evidence="1">
    <location>
        <begin position="136"/>
        <end position="153"/>
    </location>
</feature>
<evidence type="ECO:0000313" key="4">
    <source>
        <dbReference type="Proteomes" id="UP000823388"/>
    </source>
</evidence>
<dbReference type="Gene3D" id="3.40.50.620">
    <property type="entry name" value="HUPs"/>
    <property type="match status" value="1"/>
</dbReference>
<proteinExistence type="predicted"/>
<dbReference type="InterPro" id="IPR044162">
    <property type="entry name" value="PHOS32/34"/>
</dbReference>
<feature type="region of interest" description="Disordered" evidence="1">
    <location>
        <begin position="41"/>
        <end position="64"/>
    </location>
</feature>
<dbReference type="AlphaFoldDB" id="A0A8T0WD98"/>
<evidence type="ECO:0000313" key="3">
    <source>
        <dbReference type="EMBL" id="KAG2643324.1"/>
    </source>
</evidence>
<reference evidence="3" key="1">
    <citation type="submission" date="2020-05" db="EMBL/GenBank/DDBJ databases">
        <title>WGS assembly of Panicum virgatum.</title>
        <authorList>
            <person name="Lovell J.T."/>
            <person name="Jenkins J."/>
            <person name="Shu S."/>
            <person name="Juenger T.E."/>
            <person name="Schmutz J."/>
        </authorList>
    </citation>
    <scope>NUCLEOTIDE SEQUENCE</scope>
    <source>
        <strain evidence="3">AP13</strain>
    </source>
</reference>